<comment type="caution">
    <text evidence="2">The sequence shown here is derived from an EMBL/GenBank/DDBJ whole genome shotgun (WGS) entry which is preliminary data.</text>
</comment>
<accession>A0ABQ7PRG6</accession>
<reference evidence="2 3" key="1">
    <citation type="submission" date="2021-06" db="EMBL/GenBank/DDBJ databases">
        <title>A haploid diamondback moth (Plutella xylostella L.) genome assembly resolves 31 chromosomes and identifies a diamide resistance mutation.</title>
        <authorList>
            <person name="Ward C.M."/>
            <person name="Perry K.D."/>
            <person name="Baker G."/>
            <person name="Powis K."/>
            <person name="Heckel D.G."/>
            <person name="Baxter S.W."/>
        </authorList>
    </citation>
    <scope>NUCLEOTIDE SEQUENCE [LARGE SCALE GENOMIC DNA]</scope>
    <source>
        <strain evidence="2 3">LV</strain>
        <tissue evidence="2">Single pupa</tissue>
    </source>
</reference>
<gene>
    <name evidence="2" type="ORF">JYU34_021812</name>
</gene>
<keyword evidence="3" id="KW-1185">Reference proteome</keyword>
<evidence type="ECO:0000313" key="2">
    <source>
        <dbReference type="EMBL" id="KAG7295572.1"/>
    </source>
</evidence>
<proteinExistence type="predicted"/>
<organism evidence="2 3">
    <name type="scientific">Plutella xylostella</name>
    <name type="common">Diamondback moth</name>
    <name type="synonym">Plutella maculipennis</name>
    <dbReference type="NCBI Taxonomy" id="51655"/>
    <lineage>
        <taxon>Eukaryota</taxon>
        <taxon>Metazoa</taxon>
        <taxon>Ecdysozoa</taxon>
        <taxon>Arthropoda</taxon>
        <taxon>Hexapoda</taxon>
        <taxon>Insecta</taxon>
        <taxon>Pterygota</taxon>
        <taxon>Neoptera</taxon>
        <taxon>Endopterygota</taxon>
        <taxon>Lepidoptera</taxon>
        <taxon>Glossata</taxon>
        <taxon>Ditrysia</taxon>
        <taxon>Yponomeutoidea</taxon>
        <taxon>Plutellidae</taxon>
        <taxon>Plutella</taxon>
    </lineage>
</organism>
<sequence>MGDALGGSHVGFGRVFQGLTRVEPAQWSGAQGGGGRRFANYNTGLDTADHNQIRP</sequence>
<name>A0ABQ7PRG6_PLUXY</name>
<dbReference type="EMBL" id="JAHIBW010000030">
    <property type="protein sequence ID" value="KAG7295572.1"/>
    <property type="molecule type" value="Genomic_DNA"/>
</dbReference>
<evidence type="ECO:0000313" key="3">
    <source>
        <dbReference type="Proteomes" id="UP000823941"/>
    </source>
</evidence>
<protein>
    <submittedName>
        <fullName evidence="2">Uncharacterized protein</fullName>
    </submittedName>
</protein>
<evidence type="ECO:0000256" key="1">
    <source>
        <dbReference type="SAM" id="MobiDB-lite"/>
    </source>
</evidence>
<dbReference type="Proteomes" id="UP000823941">
    <property type="component" value="Chromosome 30"/>
</dbReference>
<feature type="region of interest" description="Disordered" evidence="1">
    <location>
        <begin position="26"/>
        <end position="55"/>
    </location>
</feature>